<proteinExistence type="predicted"/>
<evidence type="ECO:0000313" key="2">
    <source>
        <dbReference type="Proteomes" id="UP001497700"/>
    </source>
</evidence>
<sequence>MEQAPLSQWLGSHYVIILKDPAGQRIGGILKGLVPEQYLTLDEAVVLSTGQFFDRLDIRADNVTDILPVQSATIPAPEVDHMPAPTMLTRSQPAFQDPAILSLTPKSDSTARLEHQQQSNTAEKRDPPPIILNPADRMTYSSADEITDANPPAATLNASMGQLRISPPDPTLDSAAEGEENQSTPTVPSKRDRRRGTRGRGRRKNKVNNGEESPAQPTTQGAGWRQTPILQSTRSFQPFAALKKNQKGRADPNADNGWASEDVTDVQEAGDFDFEGSLAKFDKRRIFDEMKEQDNIDEAERLVSHNRLPRPKPGTAGGKNLHYSENVLDMAHTVSKPKETPRDHWKSEADDNGDGGDRGSIKDGSGRNSRLRGDSRLSMSRRSQSRKASATVSVGGSSRVNSGVNMATLFPIYLAKRKLKLMHADPLCQITKATPPGLYAVPSNRRIETVTSFQMVAVENVAHHEFGFADDLMAENAGRGISEVAVRALNDPAVKLRAAAASPPTNTTIAVLAGNNKSGVRALAAARHLRNRGINVLVCVVGIERERELMDDIRKQARLLRNFGGAIFTKSELFDHISQTANTLNTSPQGAVTLIIDALLGLTISFEELRKSDQATTFELMEWSNRNEGFVIALDLPSGVEPTSGKVNVIDGAKLYVHPRYVVALGAPKQGLLKALEMGDDQGDIVMVEEWKIFLVDIGLGPLVWRRAATKIRRGIEFDDTWVLELRYQPEADEGDED</sequence>
<name>A0ACB9Z9F6_9PEZI</name>
<reference evidence="1 2" key="1">
    <citation type="journal article" date="2022" name="New Phytol.">
        <title>Ecological generalism drives hyperdiversity of secondary metabolite gene clusters in xylarialean endophytes.</title>
        <authorList>
            <person name="Franco M.E.E."/>
            <person name="Wisecaver J.H."/>
            <person name="Arnold A.E."/>
            <person name="Ju Y.M."/>
            <person name="Slot J.C."/>
            <person name="Ahrendt S."/>
            <person name="Moore L.P."/>
            <person name="Eastman K.E."/>
            <person name="Scott K."/>
            <person name="Konkel Z."/>
            <person name="Mondo S.J."/>
            <person name="Kuo A."/>
            <person name="Hayes R.D."/>
            <person name="Haridas S."/>
            <person name="Andreopoulos B."/>
            <person name="Riley R."/>
            <person name="LaButti K."/>
            <person name="Pangilinan J."/>
            <person name="Lipzen A."/>
            <person name="Amirebrahimi M."/>
            <person name="Yan J."/>
            <person name="Adam C."/>
            <person name="Keymanesh K."/>
            <person name="Ng V."/>
            <person name="Louie K."/>
            <person name="Northen T."/>
            <person name="Drula E."/>
            <person name="Henrissat B."/>
            <person name="Hsieh H.M."/>
            <person name="Youens-Clark K."/>
            <person name="Lutzoni F."/>
            <person name="Miadlikowska J."/>
            <person name="Eastwood D.C."/>
            <person name="Hamelin R.C."/>
            <person name="Grigoriev I.V."/>
            <person name="U'Ren J.M."/>
        </authorList>
    </citation>
    <scope>NUCLEOTIDE SEQUENCE [LARGE SCALE GENOMIC DNA]</scope>
    <source>
        <strain evidence="1 2">CBS 119005</strain>
    </source>
</reference>
<keyword evidence="2" id="KW-1185">Reference proteome</keyword>
<dbReference type="EMBL" id="MU393438">
    <property type="protein sequence ID" value="KAI4868434.1"/>
    <property type="molecule type" value="Genomic_DNA"/>
</dbReference>
<evidence type="ECO:0000313" key="1">
    <source>
        <dbReference type="EMBL" id="KAI4868434.1"/>
    </source>
</evidence>
<organism evidence="1 2">
    <name type="scientific">Hypoxylon rubiginosum</name>
    <dbReference type="NCBI Taxonomy" id="110542"/>
    <lineage>
        <taxon>Eukaryota</taxon>
        <taxon>Fungi</taxon>
        <taxon>Dikarya</taxon>
        <taxon>Ascomycota</taxon>
        <taxon>Pezizomycotina</taxon>
        <taxon>Sordariomycetes</taxon>
        <taxon>Xylariomycetidae</taxon>
        <taxon>Xylariales</taxon>
        <taxon>Hypoxylaceae</taxon>
        <taxon>Hypoxylon</taxon>
    </lineage>
</organism>
<comment type="caution">
    <text evidence="1">The sequence shown here is derived from an EMBL/GenBank/DDBJ whole genome shotgun (WGS) entry which is preliminary data.</text>
</comment>
<gene>
    <name evidence="1" type="ORF">F4820DRAFT_445098</name>
</gene>
<accession>A0ACB9Z9F6</accession>
<protein>
    <submittedName>
        <fullName evidence="1">YjeF-related protein N-terminus-domain-containing protein</fullName>
    </submittedName>
</protein>
<dbReference type="Proteomes" id="UP001497700">
    <property type="component" value="Unassembled WGS sequence"/>
</dbReference>